<evidence type="ECO:0000256" key="6">
    <source>
        <dbReference type="ARBA" id="ARBA00022801"/>
    </source>
</evidence>
<keyword evidence="9" id="KW-0482">Metalloprotease</keyword>
<dbReference type="Gene3D" id="2.30.42.10">
    <property type="match status" value="1"/>
</dbReference>
<proteinExistence type="inferred from homology"/>
<comment type="cofactor">
    <cofactor evidence="1">
        <name>Zn(2+)</name>
        <dbReference type="ChEBI" id="CHEBI:29105"/>
    </cofactor>
</comment>
<evidence type="ECO:0000256" key="7">
    <source>
        <dbReference type="ARBA" id="ARBA00022833"/>
    </source>
</evidence>
<dbReference type="CDD" id="cd06163">
    <property type="entry name" value="S2P-M50_PDZ_RseP-like"/>
    <property type="match status" value="1"/>
</dbReference>
<keyword evidence="8 11" id="KW-1133">Transmembrane helix</keyword>
<dbReference type="CDD" id="cd23081">
    <property type="entry name" value="cpPDZ_EcRseP-like"/>
    <property type="match status" value="1"/>
</dbReference>
<evidence type="ECO:0000256" key="1">
    <source>
        <dbReference type="ARBA" id="ARBA00001947"/>
    </source>
</evidence>
<keyword evidence="6" id="KW-0378">Hydrolase</keyword>
<dbReference type="Proteomes" id="UP001165363">
    <property type="component" value="Unassembled WGS sequence"/>
</dbReference>
<evidence type="ECO:0000259" key="12">
    <source>
        <dbReference type="PROSITE" id="PS50106"/>
    </source>
</evidence>
<dbReference type="InterPro" id="IPR008915">
    <property type="entry name" value="Peptidase_M50"/>
</dbReference>
<keyword evidence="10 11" id="KW-0472">Membrane</keyword>
<evidence type="ECO:0000256" key="4">
    <source>
        <dbReference type="ARBA" id="ARBA00022670"/>
    </source>
</evidence>
<gene>
    <name evidence="13" type="ORF">LZ536_01475</name>
</gene>
<keyword evidence="7" id="KW-0862">Zinc</keyword>
<keyword evidence="14" id="KW-1185">Reference proteome</keyword>
<accession>A0ABT0RJV3</accession>
<dbReference type="InterPro" id="IPR004387">
    <property type="entry name" value="Pept_M50_Zn"/>
</dbReference>
<dbReference type="RefSeq" id="WP_249846534.1">
    <property type="nucleotide sequence ID" value="NZ_JAMGBD010000001.1"/>
</dbReference>
<feature type="transmembrane region" description="Helical" evidence="11">
    <location>
        <begin position="6"/>
        <end position="24"/>
    </location>
</feature>
<name>A0ABT0RJV3_9SPHN</name>
<evidence type="ECO:0000313" key="13">
    <source>
        <dbReference type="EMBL" id="MCL6682574.1"/>
    </source>
</evidence>
<dbReference type="PANTHER" id="PTHR42837">
    <property type="entry name" value="REGULATOR OF SIGMA-E PROTEASE RSEP"/>
    <property type="match status" value="1"/>
</dbReference>
<dbReference type="SMART" id="SM00228">
    <property type="entry name" value="PDZ"/>
    <property type="match status" value="1"/>
</dbReference>
<evidence type="ECO:0000256" key="11">
    <source>
        <dbReference type="SAM" id="Phobius"/>
    </source>
</evidence>
<organism evidence="13 14">
    <name type="scientific">Sphingomonas alba</name>
    <dbReference type="NCBI Taxonomy" id="2908208"/>
    <lineage>
        <taxon>Bacteria</taxon>
        <taxon>Pseudomonadati</taxon>
        <taxon>Pseudomonadota</taxon>
        <taxon>Alphaproteobacteria</taxon>
        <taxon>Sphingomonadales</taxon>
        <taxon>Sphingomonadaceae</taxon>
        <taxon>Sphingomonas</taxon>
    </lineage>
</organism>
<protein>
    <submittedName>
        <fullName evidence="13">M50 family metallopeptidase</fullName>
    </submittedName>
</protein>
<dbReference type="PANTHER" id="PTHR42837:SF2">
    <property type="entry name" value="MEMBRANE METALLOPROTEASE ARASP2, CHLOROPLASTIC-RELATED"/>
    <property type="match status" value="1"/>
</dbReference>
<dbReference type="InterPro" id="IPR001478">
    <property type="entry name" value="PDZ"/>
</dbReference>
<dbReference type="Pfam" id="PF02163">
    <property type="entry name" value="Peptidase_M50"/>
    <property type="match status" value="1"/>
</dbReference>
<comment type="subcellular location">
    <subcellularLocation>
        <location evidence="2">Membrane</location>
        <topology evidence="2">Multi-pass membrane protein</topology>
    </subcellularLocation>
</comment>
<feature type="transmembrane region" description="Helical" evidence="11">
    <location>
        <begin position="106"/>
        <end position="135"/>
    </location>
</feature>
<dbReference type="PROSITE" id="PS50106">
    <property type="entry name" value="PDZ"/>
    <property type="match status" value="1"/>
</dbReference>
<feature type="transmembrane region" description="Helical" evidence="11">
    <location>
        <begin position="295"/>
        <end position="314"/>
    </location>
</feature>
<evidence type="ECO:0000256" key="8">
    <source>
        <dbReference type="ARBA" id="ARBA00022989"/>
    </source>
</evidence>
<dbReference type="InterPro" id="IPR036034">
    <property type="entry name" value="PDZ_sf"/>
</dbReference>
<feature type="transmembrane region" description="Helical" evidence="11">
    <location>
        <begin position="342"/>
        <end position="360"/>
    </location>
</feature>
<dbReference type="SUPFAM" id="SSF50156">
    <property type="entry name" value="PDZ domain-like"/>
    <property type="match status" value="1"/>
</dbReference>
<reference evidence="13" key="1">
    <citation type="submission" date="2022-05" db="EMBL/GenBank/DDBJ databases">
        <authorList>
            <person name="Jo J.-H."/>
            <person name="Im W.-T."/>
        </authorList>
    </citation>
    <scope>NUCLEOTIDE SEQUENCE</scope>
    <source>
        <strain evidence="13">SE158</strain>
    </source>
</reference>
<evidence type="ECO:0000256" key="10">
    <source>
        <dbReference type="ARBA" id="ARBA00023136"/>
    </source>
</evidence>
<comment type="similarity">
    <text evidence="3">Belongs to the peptidase M50B family.</text>
</comment>
<evidence type="ECO:0000256" key="9">
    <source>
        <dbReference type="ARBA" id="ARBA00023049"/>
    </source>
</evidence>
<sequence length="377" mass="41405">MLSQPPVWFILIAFIAALGPLVFFHELGHYVVARVFGVGAESFSIGFGREVAGWTDKRGTRWKVGWLPLGGYVKFVGDLNPVSMPGEEKEDLSVEQRRRAFHCRPVWQRFLIVLAGPAANFLLAILIFATFYVAYGRPETPAVIGPVIANSAADHAGLKAGDRIISINGSATRYFQDIQAVTSLRPNYSVDLVYERGSQLRRVPVRLGSEQRLDEFGQKYVVGLLGVRPPQLVYKRLSVFEAVPAACGATANVTKMMVEIIGQIVTGERSPKELGGPLRMAQVAGQRASLGWSDFVYLIALFSINLGFINLLPVPMLDGGHLALYTVEAVQRRPVSLRAQEWAFRSGLAFLLALLIFTTLNDLGSFGLWESVGRLIG</sequence>
<dbReference type="InterPro" id="IPR041489">
    <property type="entry name" value="PDZ_6"/>
</dbReference>
<evidence type="ECO:0000313" key="14">
    <source>
        <dbReference type="Proteomes" id="UP001165363"/>
    </source>
</evidence>
<dbReference type="EMBL" id="JAMGBD010000001">
    <property type="protein sequence ID" value="MCL6682574.1"/>
    <property type="molecule type" value="Genomic_DNA"/>
</dbReference>
<keyword evidence="5 11" id="KW-0812">Transmembrane</keyword>
<comment type="caution">
    <text evidence="13">The sequence shown here is derived from an EMBL/GenBank/DDBJ whole genome shotgun (WGS) entry which is preliminary data.</text>
</comment>
<evidence type="ECO:0000256" key="3">
    <source>
        <dbReference type="ARBA" id="ARBA00007931"/>
    </source>
</evidence>
<feature type="domain" description="PDZ" evidence="12">
    <location>
        <begin position="143"/>
        <end position="185"/>
    </location>
</feature>
<evidence type="ECO:0000256" key="2">
    <source>
        <dbReference type="ARBA" id="ARBA00004141"/>
    </source>
</evidence>
<keyword evidence="4" id="KW-0645">Protease</keyword>
<evidence type="ECO:0000256" key="5">
    <source>
        <dbReference type="ARBA" id="ARBA00022692"/>
    </source>
</evidence>
<dbReference type="Pfam" id="PF17820">
    <property type="entry name" value="PDZ_6"/>
    <property type="match status" value="1"/>
</dbReference>